<dbReference type="AlphaFoldDB" id="A0A4P7N8Q4"/>
<sequence>MQFSALLVTFAAATVSAIDVRGYVGDNCGGAWVGCANLNPNVCCTPFGGSRASVGFAAIPTNWRIRGQAFTEGGCNSYGGQGDSNGRDFFCLPYTTRGDRTGGSYSFVNRKRAIDETCPAEQPLGRCEATVKPDTIGLADGTEYNITSLSEDQVNELSAIAASGAGVEAVPANFQVLRRSISA</sequence>
<gene>
    <name evidence="1" type="ORF">PoMZ_02595</name>
</gene>
<organism evidence="1 2">
    <name type="scientific">Pyricularia oryzae</name>
    <name type="common">Rice blast fungus</name>
    <name type="synonym">Magnaporthe oryzae</name>
    <dbReference type="NCBI Taxonomy" id="318829"/>
    <lineage>
        <taxon>Eukaryota</taxon>
        <taxon>Fungi</taxon>
        <taxon>Dikarya</taxon>
        <taxon>Ascomycota</taxon>
        <taxon>Pezizomycotina</taxon>
        <taxon>Sordariomycetes</taxon>
        <taxon>Sordariomycetidae</taxon>
        <taxon>Magnaporthales</taxon>
        <taxon>Pyriculariaceae</taxon>
        <taxon>Pyricularia</taxon>
    </lineage>
</organism>
<dbReference type="EMBL" id="CP034205">
    <property type="protein sequence ID" value="QBZ57661.1"/>
    <property type="molecule type" value="Genomic_DNA"/>
</dbReference>
<dbReference type="Proteomes" id="UP000294847">
    <property type="component" value="Chromosome 2"/>
</dbReference>
<protein>
    <submittedName>
        <fullName evidence="1">Uncharacterized protein</fullName>
    </submittedName>
</protein>
<accession>A0A4P7N8Q4</accession>
<reference evidence="1 2" key="1">
    <citation type="journal article" date="2019" name="Mol. Biol. Evol.">
        <title>Blast fungal genomes show frequent chromosomal changes, gene gains and losses, and effector gene turnover.</title>
        <authorList>
            <person name="Gomez Luciano L.B."/>
            <person name="Jason Tsai I."/>
            <person name="Chuma I."/>
            <person name="Tosa Y."/>
            <person name="Chen Y.H."/>
            <person name="Li J.Y."/>
            <person name="Li M.Y."/>
            <person name="Jade Lu M.Y."/>
            <person name="Nakayashiki H."/>
            <person name="Li W.H."/>
        </authorList>
    </citation>
    <scope>NUCLEOTIDE SEQUENCE [LARGE SCALE GENOMIC DNA]</scope>
    <source>
        <strain evidence="1">MZ5-1-6</strain>
    </source>
</reference>
<proteinExistence type="predicted"/>
<evidence type="ECO:0000313" key="2">
    <source>
        <dbReference type="Proteomes" id="UP000294847"/>
    </source>
</evidence>
<evidence type="ECO:0000313" key="1">
    <source>
        <dbReference type="EMBL" id="QBZ57661.1"/>
    </source>
</evidence>
<name>A0A4P7N8Q4_PYROR</name>